<dbReference type="EMBL" id="CP139558">
    <property type="protein sequence ID" value="WPU91105.1"/>
    <property type="molecule type" value="Genomic_DNA"/>
</dbReference>
<dbReference type="Gene3D" id="3.30.530.80">
    <property type="match status" value="1"/>
</dbReference>
<evidence type="ECO:0000259" key="2">
    <source>
        <dbReference type="Pfam" id="PF14730"/>
    </source>
</evidence>
<organism evidence="3 4">
    <name type="scientific">Mucilaginibacter sabulilitoris</name>
    <dbReference type="NCBI Taxonomy" id="1173583"/>
    <lineage>
        <taxon>Bacteria</taxon>
        <taxon>Pseudomonadati</taxon>
        <taxon>Bacteroidota</taxon>
        <taxon>Sphingobacteriia</taxon>
        <taxon>Sphingobacteriales</taxon>
        <taxon>Sphingobacteriaceae</taxon>
        <taxon>Mucilaginibacter</taxon>
    </lineage>
</organism>
<dbReference type="Pfam" id="PF14730">
    <property type="entry name" value="DUF4468"/>
    <property type="match status" value="1"/>
</dbReference>
<evidence type="ECO:0000313" key="4">
    <source>
        <dbReference type="Proteomes" id="UP001324380"/>
    </source>
</evidence>
<gene>
    <name evidence="3" type="ORF">SNE25_17435</name>
</gene>
<feature type="chain" id="PRO_5046645304" evidence="1">
    <location>
        <begin position="20"/>
        <end position="171"/>
    </location>
</feature>
<name>A0ABZ0TIU0_9SPHI</name>
<protein>
    <submittedName>
        <fullName evidence="3">DUF4468 domain-containing protein</fullName>
    </submittedName>
</protein>
<keyword evidence="4" id="KW-1185">Reference proteome</keyword>
<evidence type="ECO:0000256" key="1">
    <source>
        <dbReference type="SAM" id="SignalP"/>
    </source>
</evidence>
<proteinExistence type="predicted"/>
<reference evidence="3 4" key="1">
    <citation type="submission" date="2023-11" db="EMBL/GenBank/DDBJ databases">
        <title>Analysis of the Genomes of Mucilaginibacter gossypii cycad 4 and M. sabulilitoris SNA2: microbes with the potential for plant growth promotion.</title>
        <authorList>
            <person name="Hirsch A.M."/>
            <person name="Humm E."/>
            <person name="Rubbi M."/>
            <person name="Del Vecchio G."/>
            <person name="Ha S.M."/>
            <person name="Pellegrini M."/>
            <person name="Gunsalus R.P."/>
        </authorList>
    </citation>
    <scope>NUCLEOTIDE SEQUENCE [LARGE SCALE GENOMIC DNA]</scope>
    <source>
        <strain evidence="3 4">SNA2</strain>
    </source>
</reference>
<dbReference type="RefSeq" id="WP_321560273.1">
    <property type="nucleotide sequence ID" value="NZ_CP139558.1"/>
</dbReference>
<sequence length="171" mass="19307">MKYLFLFSFVIFFSIHTKAQSIEVSGTAIDTTNIIKLDSTRTKDQLYSTGLEWFGNTYKNSKSVIQVQDKEAGTIIGKATTALLAGTKVEYIDYTIKLYFKNGKIKYDIGVFEHSGYGIIKNGEVLKTPWGAKGIIKRQYAALQKKCNEEIYNLTASINKAFVQTTTKNDW</sequence>
<keyword evidence="1" id="KW-0732">Signal</keyword>
<evidence type="ECO:0000313" key="3">
    <source>
        <dbReference type="EMBL" id="WPU91105.1"/>
    </source>
</evidence>
<feature type="signal peptide" evidence="1">
    <location>
        <begin position="1"/>
        <end position="19"/>
    </location>
</feature>
<feature type="domain" description="DUF4468" evidence="2">
    <location>
        <begin position="34"/>
        <end position="113"/>
    </location>
</feature>
<dbReference type="InterPro" id="IPR027823">
    <property type="entry name" value="DUF4468"/>
</dbReference>
<dbReference type="Proteomes" id="UP001324380">
    <property type="component" value="Chromosome"/>
</dbReference>
<accession>A0ABZ0TIU0</accession>